<dbReference type="PATRIC" id="fig|28892.9.peg.146"/>
<protein>
    <submittedName>
        <fullName evidence="5">Transcriptional regulator, AsnC family</fullName>
    </submittedName>
</protein>
<keyword evidence="3" id="KW-0804">Transcription</keyword>
<dbReference type="STRING" id="28892.Metli_0135"/>
<evidence type="ECO:0000313" key="6">
    <source>
        <dbReference type="Proteomes" id="UP000005095"/>
    </source>
</evidence>
<evidence type="ECO:0000256" key="1">
    <source>
        <dbReference type="ARBA" id="ARBA00023015"/>
    </source>
</evidence>
<gene>
    <name evidence="5" type="ORF">Metli_0135</name>
</gene>
<dbReference type="PROSITE" id="PS50956">
    <property type="entry name" value="HTH_ASNC_2"/>
    <property type="match status" value="1"/>
</dbReference>
<reference evidence="5 6" key="1">
    <citation type="submission" date="2011-08" db="EMBL/GenBank/DDBJ databases">
        <title>The complete genome of Methanofollis liminatans DSM 4140.</title>
        <authorList>
            <consortium name="US DOE Joint Genome Institute (JGI-PGF)"/>
            <person name="Lucas S."/>
            <person name="Han J."/>
            <person name="Lapidus A."/>
            <person name="Bruce D."/>
            <person name="Goodwin L."/>
            <person name="Pitluck S."/>
            <person name="Peters L."/>
            <person name="Kyrpides N."/>
            <person name="Mavromatis K."/>
            <person name="Ivanova N."/>
            <person name="Mikhailova N."/>
            <person name="Lu M."/>
            <person name="Detter J.C."/>
            <person name="Tapia R."/>
            <person name="Han C."/>
            <person name="Land M."/>
            <person name="Hauser L."/>
            <person name="Markowitz V."/>
            <person name="Cheng J.-F."/>
            <person name="Hugenholtz P."/>
            <person name="Woyke T."/>
            <person name="Wu D."/>
            <person name="Spring S."/>
            <person name="Schuler E."/>
            <person name="Brambilla E."/>
            <person name="Klenk H.-P."/>
            <person name="Eisen J.A."/>
        </authorList>
    </citation>
    <scope>NUCLEOTIDE SEQUENCE [LARGE SCALE GENOMIC DNA]</scope>
    <source>
        <strain evidence="5 6">DSM 4140</strain>
    </source>
</reference>
<evidence type="ECO:0000256" key="2">
    <source>
        <dbReference type="ARBA" id="ARBA00023125"/>
    </source>
</evidence>
<dbReference type="Proteomes" id="UP000005095">
    <property type="component" value="Chromosome"/>
</dbReference>
<dbReference type="HOGENOM" id="CLU_091233_1_0_2"/>
<evidence type="ECO:0000256" key="3">
    <source>
        <dbReference type="ARBA" id="ARBA00023163"/>
    </source>
</evidence>
<keyword evidence="2" id="KW-0238">DNA-binding</keyword>
<dbReference type="Pfam" id="PF01037">
    <property type="entry name" value="AsnC_trans_reg"/>
    <property type="match status" value="1"/>
</dbReference>
<sequence length="165" mass="19283">MTMDEKDLLILHLLEENSQVPPGELATMVELTVEDVERRIRAMEEARIIRKYAAVVDWERAGRDEVSSIIALKVSPERDFGYDKIAERIARFREVRALRLVSGRYDFILLVKGKNMQEIARFVSEHIAPMDRIRETTTQFVMKTYKENGTPYDEREAGERLPYSF</sequence>
<dbReference type="Gene3D" id="3.30.70.920">
    <property type="match status" value="1"/>
</dbReference>
<keyword evidence="6" id="KW-1185">Reference proteome</keyword>
<dbReference type="EMBL" id="CM001555">
    <property type="protein sequence ID" value="EJG06113.1"/>
    <property type="molecule type" value="Genomic_DNA"/>
</dbReference>
<dbReference type="GO" id="GO:0005829">
    <property type="term" value="C:cytosol"/>
    <property type="evidence" value="ECO:0007669"/>
    <property type="project" value="TreeGrafter"/>
</dbReference>
<dbReference type="InterPro" id="IPR000485">
    <property type="entry name" value="AsnC-type_HTH_dom"/>
</dbReference>
<proteinExistence type="predicted"/>
<dbReference type="InterPro" id="IPR019888">
    <property type="entry name" value="Tscrpt_reg_AsnC-like"/>
</dbReference>
<dbReference type="GO" id="GO:0043200">
    <property type="term" value="P:response to amino acid"/>
    <property type="evidence" value="ECO:0007669"/>
    <property type="project" value="TreeGrafter"/>
</dbReference>
<dbReference type="PANTHER" id="PTHR30154">
    <property type="entry name" value="LEUCINE-RESPONSIVE REGULATORY PROTEIN"/>
    <property type="match status" value="1"/>
</dbReference>
<accession>J1AMQ1</accession>
<name>J1AMQ1_9EURY</name>
<dbReference type="InterPro" id="IPR011008">
    <property type="entry name" value="Dimeric_a/b-barrel"/>
</dbReference>
<organism evidence="5 6">
    <name type="scientific">Methanofollis liminatans DSM 4140</name>
    <dbReference type="NCBI Taxonomy" id="28892"/>
    <lineage>
        <taxon>Archaea</taxon>
        <taxon>Methanobacteriati</taxon>
        <taxon>Methanobacteriota</taxon>
        <taxon>Stenosarchaea group</taxon>
        <taxon>Methanomicrobia</taxon>
        <taxon>Methanomicrobiales</taxon>
        <taxon>Methanomicrobiaceae</taxon>
        <taxon>Methanofollis</taxon>
    </lineage>
</organism>
<feature type="domain" description="HTH asnC-type" evidence="4">
    <location>
        <begin position="3"/>
        <end position="64"/>
    </location>
</feature>
<dbReference type="InterPro" id="IPR036388">
    <property type="entry name" value="WH-like_DNA-bd_sf"/>
</dbReference>
<dbReference type="SMART" id="SM00344">
    <property type="entry name" value="HTH_ASNC"/>
    <property type="match status" value="1"/>
</dbReference>
<dbReference type="PANTHER" id="PTHR30154:SF34">
    <property type="entry name" value="TRANSCRIPTIONAL REGULATOR AZLB"/>
    <property type="match status" value="1"/>
</dbReference>
<dbReference type="AlphaFoldDB" id="J1AMQ1"/>
<evidence type="ECO:0000259" key="4">
    <source>
        <dbReference type="PROSITE" id="PS50956"/>
    </source>
</evidence>
<dbReference type="GO" id="GO:0043565">
    <property type="term" value="F:sequence-specific DNA binding"/>
    <property type="evidence" value="ECO:0007669"/>
    <property type="project" value="InterPro"/>
</dbReference>
<dbReference type="SUPFAM" id="SSF54909">
    <property type="entry name" value="Dimeric alpha+beta barrel"/>
    <property type="match status" value="1"/>
</dbReference>
<dbReference type="Pfam" id="PF13404">
    <property type="entry name" value="HTH_AsnC-type"/>
    <property type="match status" value="1"/>
</dbReference>
<evidence type="ECO:0000313" key="5">
    <source>
        <dbReference type="EMBL" id="EJG06113.1"/>
    </source>
</evidence>
<keyword evidence="1" id="KW-0805">Transcription regulation</keyword>
<dbReference type="InterPro" id="IPR036390">
    <property type="entry name" value="WH_DNA-bd_sf"/>
</dbReference>
<dbReference type="InterPro" id="IPR019887">
    <property type="entry name" value="Tscrpt_reg_AsnC/Lrp_C"/>
</dbReference>
<dbReference type="SUPFAM" id="SSF46785">
    <property type="entry name" value="Winged helix' DNA-binding domain"/>
    <property type="match status" value="1"/>
</dbReference>
<dbReference type="Gene3D" id="1.10.10.10">
    <property type="entry name" value="Winged helix-like DNA-binding domain superfamily/Winged helix DNA-binding domain"/>
    <property type="match status" value="1"/>
</dbReference>